<dbReference type="AlphaFoldDB" id="A0A0E9WJU4"/>
<name>A0A0E9WJU4_ANGAN</name>
<reference evidence="1" key="1">
    <citation type="submission" date="2014-11" db="EMBL/GenBank/DDBJ databases">
        <authorList>
            <person name="Amaro Gonzalez C."/>
        </authorList>
    </citation>
    <scope>NUCLEOTIDE SEQUENCE</scope>
</reference>
<evidence type="ECO:0000313" key="1">
    <source>
        <dbReference type="EMBL" id="JAH90632.1"/>
    </source>
</evidence>
<reference evidence="1" key="2">
    <citation type="journal article" date="2015" name="Fish Shellfish Immunol.">
        <title>Early steps in the European eel (Anguilla anguilla)-Vibrio vulnificus interaction in the gills: Role of the RtxA13 toxin.</title>
        <authorList>
            <person name="Callol A."/>
            <person name="Pajuelo D."/>
            <person name="Ebbesson L."/>
            <person name="Teles M."/>
            <person name="MacKenzie S."/>
            <person name="Amaro C."/>
        </authorList>
    </citation>
    <scope>NUCLEOTIDE SEQUENCE</scope>
</reference>
<organism evidence="1">
    <name type="scientific">Anguilla anguilla</name>
    <name type="common">European freshwater eel</name>
    <name type="synonym">Muraena anguilla</name>
    <dbReference type="NCBI Taxonomy" id="7936"/>
    <lineage>
        <taxon>Eukaryota</taxon>
        <taxon>Metazoa</taxon>
        <taxon>Chordata</taxon>
        <taxon>Craniata</taxon>
        <taxon>Vertebrata</taxon>
        <taxon>Euteleostomi</taxon>
        <taxon>Actinopterygii</taxon>
        <taxon>Neopterygii</taxon>
        <taxon>Teleostei</taxon>
        <taxon>Anguilliformes</taxon>
        <taxon>Anguillidae</taxon>
        <taxon>Anguilla</taxon>
    </lineage>
</organism>
<accession>A0A0E9WJU4</accession>
<proteinExistence type="predicted"/>
<protein>
    <submittedName>
        <fullName evidence="1">Uncharacterized protein</fullName>
    </submittedName>
</protein>
<sequence length="72" mass="8600">MMFYHNPVWIIPMDNTKSEQDSELYSRLQDSLMISNHMHLVLHMPFHGMVKVGRYFSAEGYCILYNTIILYK</sequence>
<dbReference type="EMBL" id="GBXM01017945">
    <property type="protein sequence ID" value="JAH90632.1"/>
    <property type="molecule type" value="Transcribed_RNA"/>
</dbReference>